<dbReference type="RefSeq" id="WP_179755453.1">
    <property type="nucleotide sequence ID" value="NZ_BAAAGN010000015.1"/>
</dbReference>
<dbReference type="Pfam" id="PF19545">
    <property type="entry name" value="DUF6069"/>
    <property type="match status" value="1"/>
</dbReference>
<gene>
    <name evidence="2" type="ORF">BJ968_004348</name>
</gene>
<dbReference type="Proteomes" id="UP000521922">
    <property type="component" value="Unassembled WGS sequence"/>
</dbReference>
<organism evidence="2 3">
    <name type="scientific">Kineococcus aurantiacus</name>
    <dbReference type="NCBI Taxonomy" id="37633"/>
    <lineage>
        <taxon>Bacteria</taxon>
        <taxon>Bacillati</taxon>
        <taxon>Actinomycetota</taxon>
        <taxon>Actinomycetes</taxon>
        <taxon>Kineosporiales</taxon>
        <taxon>Kineosporiaceae</taxon>
        <taxon>Kineococcus</taxon>
    </lineage>
</organism>
<feature type="transmembrane region" description="Helical" evidence="1">
    <location>
        <begin position="102"/>
        <end position="124"/>
    </location>
</feature>
<protein>
    <submittedName>
        <fullName evidence="2">Uncharacterized protein</fullName>
    </submittedName>
</protein>
<feature type="transmembrane region" description="Helical" evidence="1">
    <location>
        <begin position="76"/>
        <end position="96"/>
    </location>
</feature>
<reference evidence="2 3" key="1">
    <citation type="submission" date="2020-07" db="EMBL/GenBank/DDBJ databases">
        <title>Sequencing the genomes of 1000 actinobacteria strains.</title>
        <authorList>
            <person name="Klenk H.-P."/>
        </authorList>
    </citation>
    <scope>NUCLEOTIDE SEQUENCE [LARGE SCALE GENOMIC DNA]</scope>
    <source>
        <strain evidence="2 3">DSM 7487</strain>
    </source>
</reference>
<accession>A0A7Y9DQF6</accession>
<evidence type="ECO:0000313" key="2">
    <source>
        <dbReference type="EMBL" id="NYD24808.1"/>
    </source>
</evidence>
<dbReference type="InterPro" id="IPR045713">
    <property type="entry name" value="DUF6069"/>
</dbReference>
<evidence type="ECO:0000313" key="3">
    <source>
        <dbReference type="Proteomes" id="UP000521922"/>
    </source>
</evidence>
<feature type="transmembrane region" description="Helical" evidence="1">
    <location>
        <begin position="48"/>
        <end position="69"/>
    </location>
</feature>
<keyword evidence="1" id="KW-1133">Transmembrane helix</keyword>
<keyword evidence="1" id="KW-0472">Membrane</keyword>
<comment type="caution">
    <text evidence="2">The sequence shown here is derived from an EMBL/GenBank/DDBJ whole genome shotgun (WGS) entry which is preliminary data.</text>
</comment>
<keyword evidence="3" id="KW-1185">Reference proteome</keyword>
<dbReference type="AlphaFoldDB" id="A0A7Y9DQF6"/>
<sequence>MARGPRGTIARGAVAGPAAAVVVTAVAAVARAGGVRFEVPDGGAGIPLVGFAVVTLVAAGAGVVVALVLRRWAARPARTFVGTSAVLTALSLPAPWSVDADAVTAAVLSALHLVAAAVVVPLIASSLPRSR</sequence>
<keyword evidence="1" id="KW-0812">Transmembrane</keyword>
<evidence type="ECO:0000256" key="1">
    <source>
        <dbReference type="SAM" id="Phobius"/>
    </source>
</evidence>
<dbReference type="EMBL" id="JACCBB010000001">
    <property type="protein sequence ID" value="NYD24808.1"/>
    <property type="molecule type" value="Genomic_DNA"/>
</dbReference>
<proteinExistence type="predicted"/>
<name>A0A7Y9DQF6_9ACTN</name>